<dbReference type="AlphaFoldDB" id="A0A267F5N3"/>
<feature type="domain" description="PDZ" evidence="7">
    <location>
        <begin position="930"/>
        <end position="1013"/>
    </location>
</feature>
<dbReference type="CDD" id="cd06732">
    <property type="entry name" value="PDZ2_MAGI-1_3-like"/>
    <property type="match status" value="1"/>
</dbReference>
<dbReference type="InterPro" id="IPR008144">
    <property type="entry name" value="Guanylate_kin-like_dom"/>
</dbReference>
<dbReference type="CDD" id="cd06734">
    <property type="entry name" value="PDZ4_MAGI-1_3-like"/>
    <property type="match status" value="1"/>
</dbReference>
<dbReference type="EMBL" id="NIVC01001398">
    <property type="protein sequence ID" value="PAA68409.1"/>
    <property type="molecule type" value="Genomic_DNA"/>
</dbReference>
<feature type="compositionally biased region" description="Polar residues" evidence="4">
    <location>
        <begin position="317"/>
        <end position="341"/>
    </location>
</feature>
<feature type="domain" description="PDZ" evidence="7">
    <location>
        <begin position="534"/>
        <end position="595"/>
    </location>
</feature>
<feature type="domain" description="Guanylate kinase-like" evidence="6">
    <location>
        <begin position="119"/>
        <end position="212"/>
    </location>
</feature>
<dbReference type="InterPro" id="IPR036020">
    <property type="entry name" value="WW_dom_sf"/>
</dbReference>
<evidence type="ECO:0000256" key="1">
    <source>
        <dbReference type="ARBA" id="ARBA00004170"/>
    </source>
</evidence>
<dbReference type="Gene3D" id="3.30.63.10">
    <property type="entry name" value="Guanylate Kinase phosphate binding domain"/>
    <property type="match status" value="1"/>
</dbReference>
<dbReference type="GO" id="GO:0016020">
    <property type="term" value="C:membrane"/>
    <property type="evidence" value="ECO:0007669"/>
    <property type="project" value="UniProtKB-SubCell"/>
</dbReference>
<dbReference type="Gene3D" id="2.20.70.10">
    <property type="match status" value="1"/>
</dbReference>
<dbReference type="Gene3D" id="2.30.42.10">
    <property type="match status" value="5"/>
</dbReference>
<keyword evidence="9" id="KW-1185">Reference proteome</keyword>
<evidence type="ECO:0000256" key="3">
    <source>
        <dbReference type="ARBA" id="ARBA00023136"/>
    </source>
</evidence>
<dbReference type="InterPro" id="IPR001202">
    <property type="entry name" value="WW_dom"/>
</dbReference>
<dbReference type="InterPro" id="IPR027417">
    <property type="entry name" value="P-loop_NTPase"/>
</dbReference>
<feature type="region of interest" description="Disordered" evidence="4">
    <location>
        <begin position="314"/>
        <end position="341"/>
    </location>
</feature>
<feature type="compositionally biased region" description="Low complexity" evidence="4">
    <location>
        <begin position="268"/>
        <end position="285"/>
    </location>
</feature>
<feature type="compositionally biased region" description="Low complexity" evidence="4">
    <location>
        <begin position="233"/>
        <end position="248"/>
    </location>
</feature>
<evidence type="ECO:0000259" key="5">
    <source>
        <dbReference type="PROSITE" id="PS50020"/>
    </source>
</evidence>
<feature type="region of interest" description="Disordered" evidence="4">
    <location>
        <begin position="1011"/>
        <end position="1030"/>
    </location>
</feature>
<dbReference type="PROSITE" id="PS50020">
    <property type="entry name" value="WW_DOMAIN_2"/>
    <property type="match status" value="1"/>
</dbReference>
<gene>
    <name evidence="8" type="ORF">BOX15_Mlig024373g2</name>
</gene>
<dbReference type="STRING" id="282301.A0A267F5N3"/>
<feature type="non-terminal residue" evidence="8">
    <location>
        <position position="1"/>
    </location>
</feature>
<dbReference type="GO" id="GO:0007165">
    <property type="term" value="P:signal transduction"/>
    <property type="evidence" value="ECO:0007669"/>
    <property type="project" value="TreeGrafter"/>
</dbReference>
<dbReference type="InterPro" id="IPR008145">
    <property type="entry name" value="GK/Ca_channel_bsu"/>
</dbReference>
<dbReference type="SUPFAM" id="SSF52540">
    <property type="entry name" value="P-loop containing nucleoside triphosphate hydrolases"/>
    <property type="match status" value="1"/>
</dbReference>
<dbReference type="PROSITE" id="PS50106">
    <property type="entry name" value="PDZ"/>
    <property type="match status" value="4"/>
</dbReference>
<feature type="domain" description="WW" evidence="5">
    <location>
        <begin position="284"/>
        <end position="317"/>
    </location>
</feature>
<dbReference type="PROSITE" id="PS00856">
    <property type="entry name" value="GUANYLATE_KINASE_1"/>
    <property type="match status" value="1"/>
</dbReference>
<dbReference type="SMART" id="SM00072">
    <property type="entry name" value="GuKc"/>
    <property type="match status" value="1"/>
</dbReference>
<sequence>AKVQTHVANGGIKLASQTAMTAPATSLPASAAADSWGSAAREATVSAAAPDGCLQLSLTGGAENGQLCALADIRPDQCVFWQGRAESGDILLEVQGHRVSGFTLRDARELLAALSANGAPVVLKTLPAGRLSPDLARLLRSQFDAGSPEAALQSVVRDNLYLRTVPVTTRARRENEIDGVDYAFIGADEFDRLERAGRLLESGVFEGNRYGTPRPAPEATGLFRRTADGGVAADSAASASTSKAGSPSRKVNAVQPQPRSETLPTGKAASPEAAAADAASTDESPLPAGWERVVDPKYGVFYIDHFNRRTQYDRPTAASTGASATLDGSATSSASMPHSRSCTNGLALSSGDLRPARHVRMAPSISVSDVASVSALPAARQEPVFTPNPARLCGPFQTVSLVKAATGLGFTIVGGGERGQPEFLQVKGIVAGGPAHRDGRLATGDVLMFVNDTLVLGFTHEDVVELFSCLEPGRAVALTVSKAYRLPRSANDPTAQVITKLAVGPAGYGGSIQDVQSAAIRSTSSASNSVELVKLVLPRTNTGFGFTIADSAQGQRVRLIVEPDRCRGLRTGDILVEINARRVKELPHADVVRILSDCPVGSDATFLLQRGCPTLTSADLASSSASSSSAAAAVATVASAAAAAASNRSAPSPMPPVLTGKGQESGRASATAAVTSSSTSTFGPPGSTATLSKSASSTRHSSSSGGSEFVRRGILRSSRPEASTIVQHQQHVVAFPTSQRPSPPANGNHGNSSNGNSRDVTVARAPDEGFGFVIVSAVTRQPDGTSDIGEFVGEVVQGSPASRCLRKGDRILAVNGTDVARLHHEDIVAIVRESGLAVTLTIGPPAPAAQAGAIAAAAAAAAAASTASGGGSVGRASFSSVASTGDSSTAAAAAGRQSGGGGGGGGSLKILPTAAASSTAGAASSCEEFEVELRRTVKGFGFSIRGGAEFNQMPFYVLRIADGGGAAENGRLRVGDEILAIGGRSLRGLTHTEAVQVIRGAGDALRLRCRRGSGGPANGGAPAAPSESSA</sequence>
<dbReference type="InterPro" id="IPR036034">
    <property type="entry name" value="PDZ_sf"/>
</dbReference>
<keyword evidence="2" id="KW-0677">Repeat</keyword>
<feature type="domain" description="PDZ" evidence="7">
    <location>
        <begin position="759"/>
        <end position="846"/>
    </location>
</feature>
<reference evidence="8 9" key="1">
    <citation type="submission" date="2017-06" db="EMBL/GenBank/DDBJ databases">
        <title>A platform for efficient transgenesis in Macrostomum lignano, a flatworm model organism for stem cell research.</title>
        <authorList>
            <person name="Berezikov E."/>
        </authorList>
    </citation>
    <scope>NUCLEOTIDE SEQUENCE [LARGE SCALE GENOMIC DNA]</scope>
    <source>
        <strain evidence="8">DV1</strain>
        <tissue evidence="8">Whole organism</tissue>
    </source>
</reference>
<dbReference type="InterPro" id="IPR001478">
    <property type="entry name" value="PDZ"/>
</dbReference>
<proteinExistence type="predicted"/>
<dbReference type="CDD" id="cd00201">
    <property type="entry name" value="WW"/>
    <property type="match status" value="1"/>
</dbReference>
<dbReference type="SUPFAM" id="SSF50156">
    <property type="entry name" value="PDZ domain-like"/>
    <property type="match status" value="5"/>
</dbReference>
<dbReference type="InterPro" id="IPR020590">
    <property type="entry name" value="Guanylate_kinase_CS"/>
</dbReference>
<comment type="subcellular location">
    <subcellularLocation>
        <location evidence="1">Membrane</location>
        <topology evidence="1">Peripheral membrane protein</topology>
    </subcellularLocation>
</comment>
<feature type="compositionally biased region" description="Low complexity" evidence="4">
    <location>
        <begin position="1019"/>
        <end position="1030"/>
    </location>
</feature>
<dbReference type="PANTHER" id="PTHR10316:SF40">
    <property type="entry name" value="LD27118P"/>
    <property type="match status" value="1"/>
</dbReference>
<evidence type="ECO:0000313" key="9">
    <source>
        <dbReference type="Proteomes" id="UP000215902"/>
    </source>
</evidence>
<feature type="region of interest" description="Disordered" evidence="4">
    <location>
        <begin position="645"/>
        <end position="711"/>
    </location>
</feature>
<name>A0A267F5N3_9PLAT</name>
<feature type="region of interest" description="Disordered" evidence="4">
    <location>
        <begin position="736"/>
        <end position="761"/>
    </location>
</feature>
<feature type="compositionally biased region" description="Polar residues" evidence="4">
    <location>
        <begin position="254"/>
        <end position="263"/>
    </location>
</feature>
<dbReference type="PROSITE" id="PS01159">
    <property type="entry name" value="WW_DOMAIN_1"/>
    <property type="match status" value="1"/>
</dbReference>
<feature type="compositionally biased region" description="Low complexity" evidence="4">
    <location>
        <begin position="746"/>
        <end position="757"/>
    </location>
</feature>
<evidence type="ECO:0000259" key="6">
    <source>
        <dbReference type="PROSITE" id="PS50052"/>
    </source>
</evidence>
<accession>A0A267F5N3</accession>
<keyword evidence="3" id="KW-0472">Membrane</keyword>
<evidence type="ECO:0000259" key="7">
    <source>
        <dbReference type="PROSITE" id="PS50106"/>
    </source>
</evidence>
<dbReference type="FunFam" id="2.30.42.10:FF:000005">
    <property type="entry name" value="Membrane associated guanylate kinase, WW and PDZ domain containing 1"/>
    <property type="match status" value="1"/>
</dbReference>
<dbReference type="Pfam" id="PF00595">
    <property type="entry name" value="PDZ"/>
    <property type="match status" value="3"/>
</dbReference>
<dbReference type="Proteomes" id="UP000215902">
    <property type="component" value="Unassembled WGS sequence"/>
</dbReference>
<protein>
    <submittedName>
        <fullName evidence="8">Uncharacterized protein</fullName>
    </submittedName>
</protein>
<comment type="caution">
    <text evidence="8">The sequence shown here is derived from an EMBL/GenBank/DDBJ whole genome shotgun (WGS) entry which is preliminary data.</text>
</comment>
<dbReference type="OrthoDB" id="66881at2759"/>
<feature type="region of interest" description="Disordered" evidence="4">
    <location>
        <begin position="233"/>
        <end position="290"/>
    </location>
</feature>
<evidence type="ECO:0000256" key="4">
    <source>
        <dbReference type="SAM" id="MobiDB-lite"/>
    </source>
</evidence>
<dbReference type="SMART" id="SM00456">
    <property type="entry name" value="WW"/>
    <property type="match status" value="1"/>
</dbReference>
<feature type="compositionally biased region" description="Low complexity" evidence="4">
    <location>
        <begin position="668"/>
        <end position="708"/>
    </location>
</feature>
<dbReference type="SUPFAM" id="SSF51045">
    <property type="entry name" value="WW domain"/>
    <property type="match status" value="1"/>
</dbReference>
<dbReference type="Pfam" id="PF00625">
    <property type="entry name" value="Guanylate_kin"/>
    <property type="match status" value="1"/>
</dbReference>
<dbReference type="PANTHER" id="PTHR10316">
    <property type="entry name" value="MEMBRANE ASSOCIATED GUANYLATE KINASE-RELATED"/>
    <property type="match status" value="1"/>
</dbReference>
<evidence type="ECO:0000256" key="2">
    <source>
        <dbReference type="ARBA" id="ARBA00022737"/>
    </source>
</evidence>
<evidence type="ECO:0000313" key="8">
    <source>
        <dbReference type="EMBL" id="PAA68409.1"/>
    </source>
</evidence>
<dbReference type="SMART" id="SM00228">
    <property type="entry name" value="PDZ"/>
    <property type="match status" value="5"/>
</dbReference>
<dbReference type="PROSITE" id="PS50052">
    <property type="entry name" value="GUANYLATE_KINASE_2"/>
    <property type="match status" value="1"/>
</dbReference>
<dbReference type="Pfam" id="PF00397">
    <property type="entry name" value="WW"/>
    <property type="match status" value="1"/>
</dbReference>
<dbReference type="GO" id="GO:0005737">
    <property type="term" value="C:cytoplasm"/>
    <property type="evidence" value="ECO:0007669"/>
    <property type="project" value="TreeGrafter"/>
</dbReference>
<feature type="domain" description="PDZ" evidence="7">
    <location>
        <begin position="398"/>
        <end position="467"/>
    </location>
</feature>
<organism evidence="8 9">
    <name type="scientific">Macrostomum lignano</name>
    <dbReference type="NCBI Taxonomy" id="282301"/>
    <lineage>
        <taxon>Eukaryota</taxon>
        <taxon>Metazoa</taxon>
        <taxon>Spiralia</taxon>
        <taxon>Lophotrochozoa</taxon>
        <taxon>Platyhelminthes</taxon>
        <taxon>Rhabditophora</taxon>
        <taxon>Macrostomorpha</taxon>
        <taxon>Macrostomida</taxon>
        <taxon>Macrostomidae</taxon>
        <taxon>Macrostomum</taxon>
    </lineage>
</organism>